<proteinExistence type="predicted"/>
<reference evidence="1 2" key="1">
    <citation type="submission" date="2020-01" db="EMBL/GenBank/DDBJ databases">
        <authorList>
            <person name="Gupta K D."/>
        </authorList>
    </citation>
    <scope>NUCLEOTIDE SEQUENCE [LARGE SCALE GENOMIC DNA]</scope>
</reference>
<dbReference type="AlphaFoldDB" id="A0A8S0W8B2"/>
<organism evidence="1 2">
    <name type="scientific">Cyclocybe aegerita</name>
    <name type="common">Black poplar mushroom</name>
    <name type="synonym">Agrocybe aegerita</name>
    <dbReference type="NCBI Taxonomy" id="1973307"/>
    <lineage>
        <taxon>Eukaryota</taxon>
        <taxon>Fungi</taxon>
        <taxon>Dikarya</taxon>
        <taxon>Basidiomycota</taxon>
        <taxon>Agaricomycotina</taxon>
        <taxon>Agaricomycetes</taxon>
        <taxon>Agaricomycetidae</taxon>
        <taxon>Agaricales</taxon>
        <taxon>Agaricineae</taxon>
        <taxon>Bolbitiaceae</taxon>
        <taxon>Cyclocybe</taxon>
    </lineage>
</organism>
<comment type="caution">
    <text evidence="1">The sequence shown here is derived from an EMBL/GenBank/DDBJ whole genome shotgun (WGS) entry which is preliminary data.</text>
</comment>
<accession>A0A8S0W8B2</accession>
<evidence type="ECO:0000313" key="2">
    <source>
        <dbReference type="Proteomes" id="UP000467700"/>
    </source>
</evidence>
<protein>
    <submittedName>
        <fullName evidence="1">Uncharacterized protein</fullName>
    </submittedName>
</protein>
<dbReference type="Proteomes" id="UP000467700">
    <property type="component" value="Unassembled WGS sequence"/>
</dbReference>
<gene>
    <name evidence="1" type="ORF">AAE3_LOCUS8737</name>
</gene>
<dbReference type="OrthoDB" id="3192267at2759"/>
<sequence>MEMRLAWACDDDGQEHFSQCTMADHKPPFYVLLAHSTLSNLPAGAPSNTLGHPIIQYHYADDAPLSLLPNQPDEHVLVLNYDPQSAPPTVQSISDNVVVTGLRLEEAPGAAADETSVPRNDTMFIIETTGNDNAICASQGDRKSAQAILSQFKHRNAILRRALEYPANIEDNLTSPGTSAQPLSATA</sequence>
<evidence type="ECO:0000313" key="1">
    <source>
        <dbReference type="EMBL" id="CAA7266608.1"/>
    </source>
</evidence>
<name>A0A8S0W8B2_CYCAE</name>
<keyword evidence="2" id="KW-1185">Reference proteome</keyword>
<dbReference type="EMBL" id="CACVBS010000055">
    <property type="protein sequence ID" value="CAA7266608.1"/>
    <property type="molecule type" value="Genomic_DNA"/>
</dbReference>